<gene>
    <name evidence="1" type="ORF">SAMN05444716_102205</name>
</gene>
<proteinExistence type="predicted"/>
<dbReference type="Proteomes" id="UP000198873">
    <property type="component" value="Unassembled WGS sequence"/>
</dbReference>
<evidence type="ECO:0008006" key="3">
    <source>
        <dbReference type="Google" id="ProtNLM"/>
    </source>
</evidence>
<evidence type="ECO:0000313" key="2">
    <source>
        <dbReference type="Proteomes" id="UP000198873"/>
    </source>
</evidence>
<evidence type="ECO:0000313" key="1">
    <source>
        <dbReference type="EMBL" id="SFS54809.1"/>
    </source>
</evidence>
<protein>
    <recommendedName>
        <fullName evidence="3">Asp23/Gls24 family envelope stress response protein</fullName>
    </recommendedName>
</protein>
<keyword evidence="2" id="KW-1185">Reference proteome</keyword>
<dbReference type="EMBL" id="FPAB01000002">
    <property type="protein sequence ID" value="SFS54809.1"/>
    <property type="molecule type" value="Genomic_DNA"/>
</dbReference>
<dbReference type="STRING" id="1176198.SAMN05444716_102205"/>
<dbReference type="RefSeq" id="WP_093842325.1">
    <property type="nucleotide sequence ID" value="NZ_CP054938.1"/>
</dbReference>
<dbReference type="AlphaFoldDB" id="A0A1I6QR13"/>
<reference evidence="2" key="1">
    <citation type="submission" date="2016-10" db="EMBL/GenBank/DDBJ databases">
        <authorList>
            <person name="Varghese N."/>
            <person name="Submissions S."/>
        </authorList>
    </citation>
    <scope>NUCLEOTIDE SEQUENCE [LARGE SCALE GENOMIC DNA]</scope>
    <source>
        <strain evidence="2">CGMCC 4.7047</strain>
    </source>
</reference>
<accession>A0A1I6QR13</accession>
<name>A0A1I6QR13_9ACTN</name>
<sequence length="206" mass="21732">MAVNHGAGEEPEDELLPCGQSLMELWEDPAGPRVPPAGHPEECPHCAAALAELHALEEFVTRSRASEAAAPRRELSVSTVMDIVRMELRPGRTLPLGEPDEDAWIVEAAAAKVFRAAVDALPEVTAGSCRIAPVGAGGRHPAGRGPVRVRIEVVAGMTWTVPRLAEAVRDAVARAAGERLGLEVLAVDVVVMDLVEPAGGNGRTPW</sequence>
<organism evidence="1 2">
    <name type="scientific">Streptomyces harbinensis</name>
    <dbReference type="NCBI Taxonomy" id="1176198"/>
    <lineage>
        <taxon>Bacteria</taxon>
        <taxon>Bacillati</taxon>
        <taxon>Actinomycetota</taxon>
        <taxon>Actinomycetes</taxon>
        <taxon>Kitasatosporales</taxon>
        <taxon>Streptomycetaceae</taxon>
        <taxon>Streptomyces</taxon>
    </lineage>
</organism>